<sequence>MGKADQNQANLQFDRRKSGSPASDLGGRGMGGFGMSSGEEQDLRQSFVAIQHSLPQIDGKIDSLSFRIDRMTERLDKHADRLDQSERRVSEVEDGQAELATGHASRSKELSSLQTKVNDLEARRNLRIVGVAESNAIDNMEDLIERLLVQLLVRATFSDLFVVDIALCSLATRPPLGAPPHPNIVRLRDAALSQARKQKTLQHEGMVISLYPDFTMQSMIIAVQAEDGSETRDPVRIAARFRDYYEPLYASGVAPDQEALMDYCARIDMLRLTDVDRESLMAPLILKEMNRAIGGMTEGWALESGQLEANELSLREKFRPSAISAEESKLPLKEGFTESSSTL</sequence>
<feature type="compositionally biased region" description="Polar residues" evidence="1">
    <location>
        <begin position="1"/>
        <end position="11"/>
    </location>
</feature>
<dbReference type="SUPFAM" id="SSF57997">
    <property type="entry name" value="Tropomyosin"/>
    <property type="match status" value="1"/>
</dbReference>
<reference evidence="2" key="1">
    <citation type="journal article" date="2022" name="bioRxiv">
        <title>Sequencing and chromosome-scale assembly of the giantPleurodeles waltlgenome.</title>
        <authorList>
            <person name="Brown T."/>
            <person name="Elewa A."/>
            <person name="Iarovenko S."/>
            <person name="Subramanian E."/>
            <person name="Araus A.J."/>
            <person name="Petzold A."/>
            <person name="Susuki M."/>
            <person name="Suzuki K.-i.T."/>
            <person name="Hayashi T."/>
            <person name="Toyoda A."/>
            <person name="Oliveira C."/>
            <person name="Osipova E."/>
            <person name="Leigh N.D."/>
            <person name="Simon A."/>
            <person name="Yun M.H."/>
        </authorList>
    </citation>
    <scope>NUCLEOTIDE SEQUENCE</scope>
    <source>
        <strain evidence="2">20211129_DDA</strain>
        <tissue evidence="2">Liver</tissue>
    </source>
</reference>
<dbReference type="Proteomes" id="UP001066276">
    <property type="component" value="Chromosome 9"/>
</dbReference>
<name>A0AAV7MZH5_PLEWA</name>
<proteinExistence type="predicted"/>
<evidence type="ECO:0000313" key="3">
    <source>
        <dbReference type="Proteomes" id="UP001066276"/>
    </source>
</evidence>
<gene>
    <name evidence="2" type="ORF">NDU88_006116</name>
</gene>
<dbReference type="Gene3D" id="3.30.70.1820">
    <property type="entry name" value="L1 transposable element, RRM domain"/>
    <property type="match status" value="1"/>
</dbReference>
<keyword evidence="3" id="KW-1185">Reference proteome</keyword>
<dbReference type="AlphaFoldDB" id="A0AAV7MZH5"/>
<evidence type="ECO:0000256" key="1">
    <source>
        <dbReference type="SAM" id="MobiDB-lite"/>
    </source>
</evidence>
<feature type="region of interest" description="Disordered" evidence="1">
    <location>
        <begin position="79"/>
        <end position="112"/>
    </location>
</feature>
<feature type="compositionally biased region" description="Gly residues" evidence="1">
    <location>
        <begin position="26"/>
        <end position="35"/>
    </location>
</feature>
<feature type="compositionally biased region" description="Basic and acidic residues" evidence="1">
    <location>
        <begin position="79"/>
        <end position="91"/>
    </location>
</feature>
<accession>A0AAV7MZH5</accession>
<organism evidence="2 3">
    <name type="scientific">Pleurodeles waltl</name>
    <name type="common">Iberian ribbed newt</name>
    <dbReference type="NCBI Taxonomy" id="8319"/>
    <lineage>
        <taxon>Eukaryota</taxon>
        <taxon>Metazoa</taxon>
        <taxon>Chordata</taxon>
        <taxon>Craniata</taxon>
        <taxon>Vertebrata</taxon>
        <taxon>Euteleostomi</taxon>
        <taxon>Amphibia</taxon>
        <taxon>Batrachia</taxon>
        <taxon>Caudata</taxon>
        <taxon>Salamandroidea</taxon>
        <taxon>Salamandridae</taxon>
        <taxon>Pleurodelinae</taxon>
        <taxon>Pleurodeles</taxon>
    </lineage>
</organism>
<dbReference type="EMBL" id="JANPWB010000013">
    <property type="protein sequence ID" value="KAJ1108746.1"/>
    <property type="molecule type" value="Genomic_DNA"/>
</dbReference>
<evidence type="ECO:0000313" key="2">
    <source>
        <dbReference type="EMBL" id="KAJ1108746.1"/>
    </source>
</evidence>
<comment type="caution">
    <text evidence="2">The sequence shown here is derived from an EMBL/GenBank/DDBJ whole genome shotgun (WGS) entry which is preliminary data.</text>
</comment>
<protein>
    <submittedName>
        <fullName evidence="2">Uncharacterized protein</fullName>
    </submittedName>
</protein>
<feature type="region of interest" description="Disordered" evidence="1">
    <location>
        <begin position="1"/>
        <end position="38"/>
    </location>
</feature>